<protein>
    <submittedName>
        <fullName evidence="1">Uncharacterized protein</fullName>
    </submittedName>
</protein>
<gene>
    <name evidence="1" type="ORF">K504DRAFT_459210</name>
</gene>
<proteinExistence type="predicted"/>
<sequence length="72" mass="7876">MTAQAKKCQTAHRRLTAAAGLNYIYGLVVWVFSDHCIPLGELTPCMSTSSMCLTKISQSILPALTLMKLLAY</sequence>
<organism evidence="1 2">
    <name type="scientific">Pleomassaria siparia CBS 279.74</name>
    <dbReference type="NCBI Taxonomy" id="1314801"/>
    <lineage>
        <taxon>Eukaryota</taxon>
        <taxon>Fungi</taxon>
        <taxon>Dikarya</taxon>
        <taxon>Ascomycota</taxon>
        <taxon>Pezizomycotina</taxon>
        <taxon>Dothideomycetes</taxon>
        <taxon>Pleosporomycetidae</taxon>
        <taxon>Pleosporales</taxon>
        <taxon>Pleomassariaceae</taxon>
        <taxon>Pleomassaria</taxon>
    </lineage>
</organism>
<accession>A0A6G1K2Q7</accession>
<name>A0A6G1K2Q7_9PLEO</name>
<dbReference type="EMBL" id="MU005775">
    <property type="protein sequence ID" value="KAF2706792.1"/>
    <property type="molecule type" value="Genomic_DNA"/>
</dbReference>
<evidence type="ECO:0000313" key="2">
    <source>
        <dbReference type="Proteomes" id="UP000799428"/>
    </source>
</evidence>
<dbReference type="Proteomes" id="UP000799428">
    <property type="component" value="Unassembled WGS sequence"/>
</dbReference>
<dbReference type="AlphaFoldDB" id="A0A6G1K2Q7"/>
<evidence type="ECO:0000313" key="1">
    <source>
        <dbReference type="EMBL" id="KAF2706792.1"/>
    </source>
</evidence>
<keyword evidence="2" id="KW-1185">Reference proteome</keyword>
<reference evidence="1" key="1">
    <citation type="journal article" date="2020" name="Stud. Mycol.">
        <title>101 Dothideomycetes genomes: a test case for predicting lifestyles and emergence of pathogens.</title>
        <authorList>
            <person name="Haridas S."/>
            <person name="Albert R."/>
            <person name="Binder M."/>
            <person name="Bloem J."/>
            <person name="Labutti K."/>
            <person name="Salamov A."/>
            <person name="Andreopoulos B."/>
            <person name="Baker S."/>
            <person name="Barry K."/>
            <person name="Bills G."/>
            <person name="Bluhm B."/>
            <person name="Cannon C."/>
            <person name="Castanera R."/>
            <person name="Culley D."/>
            <person name="Daum C."/>
            <person name="Ezra D."/>
            <person name="Gonzalez J."/>
            <person name="Henrissat B."/>
            <person name="Kuo A."/>
            <person name="Liang C."/>
            <person name="Lipzen A."/>
            <person name="Lutzoni F."/>
            <person name="Magnuson J."/>
            <person name="Mondo S."/>
            <person name="Nolan M."/>
            <person name="Ohm R."/>
            <person name="Pangilinan J."/>
            <person name="Park H.-J."/>
            <person name="Ramirez L."/>
            <person name="Alfaro M."/>
            <person name="Sun H."/>
            <person name="Tritt A."/>
            <person name="Yoshinaga Y."/>
            <person name="Zwiers L.-H."/>
            <person name="Turgeon B."/>
            <person name="Goodwin S."/>
            <person name="Spatafora J."/>
            <person name="Crous P."/>
            <person name="Grigoriev I."/>
        </authorList>
    </citation>
    <scope>NUCLEOTIDE SEQUENCE</scope>
    <source>
        <strain evidence="1">CBS 279.74</strain>
    </source>
</reference>